<keyword evidence="6" id="KW-0067">ATP-binding</keyword>
<keyword evidence="4" id="KW-0235">DNA replication</keyword>
<dbReference type="Proteomes" id="UP000701698">
    <property type="component" value="Unassembled WGS sequence"/>
</dbReference>
<evidence type="ECO:0000256" key="4">
    <source>
        <dbReference type="ARBA" id="ARBA00022705"/>
    </source>
</evidence>
<dbReference type="CDD" id="cd00009">
    <property type="entry name" value="AAA"/>
    <property type="match status" value="1"/>
</dbReference>
<dbReference type="PANTHER" id="PTHR13779">
    <property type="entry name" value="WERNER HELICASE-INTERACTING PROTEIN 1 FAMILY MEMBER"/>
    <property type="match status" value="1"/>
</dbReference>
<dbReference type="Gene3D" id="1.10.8.60">
    <property type="match status" value="1"/>
</dbReference>
<dbReference type="AlphaFoldDB" id="A0A955LHP0"/>
<dbReference type="InterPro" id="IPR003593">
    <property type="entry name" value="AAA+_ATPase"/>
</dbReference>
<evidence type="ECO:0000256" key="2">
    <source>
        <dbReference type="ARBA" id="ARBA00008959"/>
    </source>
</evidence>
<feature type="domain" description="AAA+ ATPase" evidence="7">
    <location>
        <begin position="42"/>
        <end position="160"/>
    </location>
</feature>
<dbReference type="Pfam" id="PF12002">
    <property type="entry name" value="MgsA_C"/>
    <property type="match status" value="1"/>
</dbReference>
<dbReference type="InterPro" id="IPR021886">
    <property type="entry name" value="MgsA_C"/>
</dbReference>
<dbReference type="EMBL" id="JAGQKX010000150">
    <property type="protein sequence ID" value="MCA9390615.1"/>
    <property type="molecule type" value="Genomic_DNA"/>
</dbReference>
<evidence type="ECO:0000256" key="1">
    <source>
        <dbReference type="ARBA" id="ARBA00002393"/>
    </source>
</evidence>
<accession>A0A955LHP0</accession>
<evidence type="ECO:0000256" key="3">
    <source>
        <dbReference type="ARBA" id="ARBA00020776"/>
    </source>
</evidence>
<dbReference type="Pfam" id="PF16193">
    <property type="entry name" value="AAA_assoc_2"/>
    <property type="match status" value="1"/>
</dbReference>
<evidence type="ECO:0000259" key="7">
    <source>
        <dbReference type="SMART" id="SM00382"/>
    </source>
</evidence>
<dbReference type="GO" id="GO:0008047">
    <property type="term" value="F:enzyme activator activity"/>
    <property type="evidence" value="ECO:0007669"/>
    <property type="project" value="TreeGrafter"/>
</dbReference>
<dbReference type="GO" id="GO:0003677">
    <property type="term" value="F:DNA binding"/>
    <property type="evidence" value="ECO:0007669"/>
    <property type="project" value="InterPro"/>
</dbReference>
<dbReference type="Gene3D" id="1.20.272.10">
    <property type="match status" value="1"/>
</dbReference>
<reference evidence="8" key="2">
    <citation type="journal article" date="2021" name="Microbiome">
        <title>Successional dynamics and alternative stable states in a saline activated sludge microbial community over 9 years.</title>
        <authorList>
            <person name="Wang Y."/>
            <person name="Ye J."/>
            <person name="Ju F."/>
            <person name="Liu L."/>
            <person name="Boyd J.A."/>
            <person name="Deng Y."/>
            <person name="Parks D.H."/>
            <person name="Jiang X."/>
            <person name="Yin X."/>
            <person name="Woodcroft B.J."/>
            <person name="Tyson G.W."/>
            <person name="Hugenholtz P."/>
            <person name="Polz M.F."/>
            <person name="Zhang T."/>
        </authorList>
    </citation>
    <scope>NUCLEOTIDE SEQUENCE</scope>
    <source>
        <strain evidence="8">HKST-UBA01</strain>
    </source>
</reference>
<dbReference type="SUPFAM" id="SSF48019">
    <property type="entry name" value="post-AAA+ oligomerization domain-like"/>
    <property type="match status" value="1"/>
</dbReference>
<keyword evidence="5" id="KW-0547">Nucleotide-binding</keyword>
<name>A0A955LHP0_UNCKA</name>
<dbReference type="SMART" id="SM00382">
    <property type="entry name" value="AAA"/>
    <property type="match status" value="1"/>
</dbReference>
<dbReference type="GO" id="GO:0000731">
    <property type="term" value="P:DNA synthesis involved in DNA repair"/>
    <property type="evidence" value="ECO:0007669"/>
    <property type="project" value="TreeGrafter"/>
</dbReference>
<evidence type="ECO:0000256" key="5">
    <source>
        <dbReference type="ARBA" id="ARBA00022741"/>
    </source>
</evidence>
<reference evidence="8" key="1">
    <citation type="submission" date="2020-04" db="EMBL/GenBank/DDBJ databases">
        <authorList>
            <person name="Zhang T."/>
        </authorList>
    </citation>
    <scope>NUCLEOTIDE SEQUENCE</scope>
    <source>
        <strain evidence="8">HKST-UBA01</strain>
    </source>
</reference>
<proteinExistence type="inferred from homology"/>
<dbReference type="CDD" id="cd18139">
    <property type="entry name" value="HLD_clamp_RarA"/>
    <property type="match status" value="1"/>
</dbReference>
<dbReference type="FunFam" id="1.20.272.10:FF:000001">
    <property type="entry name" value="Putative AAA family ATPase"/>
    <property type="match status" value="1"/>
</dbReference>
<dbReference type="InterPro" id="IPR003959">
    <property type="entry name" value="ATPase_AAA_core"/>
</dbReference>
<dbReference type="GO" id="GO:0016887">
    <property type="term" value="F:ATP hydrolysis activity"/>
    <property type="evidence" value="ECO:0007669"/>
    <property type="project" value="InterPro"/>
</dbReference>
<dbReference type="Gene3D" id="3.40.50.300">
    <property type="entry name" value="P-loop containing nucleotide triphosphate hydrolases"/>
    <property type="match status" value="1"/>
</dbReference>
<evidence type="ECO:0000313" key="8">
    <source>
        <dbReference type="EMBL" id="MCA9390615.1"/>
    </source>
</evidence>
<dbReference type="SUPFAM" id="SSF52540">
    <property type="entry name" value="P-loop containing nucleoside triphosphate hydrolases"/>
    <property type="match status" value="1"/>
</dbReference>
<dbReference type="Gene3D" id="1.10.3710.10">
    <property type="entry name" value="DNA polymerase III clamp loader subunits, C-terminal domain"/>
    <property type="match status" value="1"/>
</dbReference>
<dbReference type="InterPro" id="IPR027417">
    <property type="entry name" value="P-loop_NTPase"/>
</dbReference>
<dbReference type="GO" id="GO:0006261">
    <property type="term" value="P:DNA-templated DNA replication"/>
    <property type="evidence" value="ECO:0007669"/>
    <property type="project" value="TreeGrafter"/>
</dbReference>
<dbReference type="InterPro" id="IPR051314">
    <property type="entry name" value="AAA_ATPase_RarA/MGS1/WRNIP1"/>
</dbReference>
<comment type="similarity">
    <text evidence="2">Belongs to the AAA ATPase family. RarA/MGS1/WRNIP1 subfamily.</text>
</comment>
<sequence>MVSTADVPLADRMRPRNLSEFVGQEHLVGEGKIIRKFIEDDKIPSMIFWGPPGTGKTTLAKIISQTTESELISLSATMHGVKELREVFEKAKINKNGLMQKKTIVFIDEIHRFNKAQQDALLPHIENGTIVMIGATTENPSFEVNSAVLSRVRVFTLNQLTHEHISQVILSALSDRDRGLGGLMIDLDDDALQFLAEFANGDARTALNVLELSVLLKSEETNNAIKISIEDIKEAMQKTYLQYDRQGDEHYNTISAFIKSMRASDPDAALYYLARMVSSGEDPLFIARRMVIFASEDIGRAQPTALVIANAVFRSCETIGYPECQINLAHGVVYLATCKKDRSAYEAYFKALEDAEKFGNLPIPLHLRNAPTSLMKELGYGEGYEKYPDKSKNLLPEKLNGKKYLRSSE</sequence>
<dbReference type="FunFam" id="1.10.8.60:FF:000029">
    <property type="entry name" value="Replication-associated recombination protein A"/>
    <property type="match status" value="1"/>
</dbReference>
<dbReference type="FunFam" id="3.40.50.300:FF:000137">
    <property type="entry name" value="Replication-associated recombination protein A"/>
    <property type="match status" value="1"/>
</dbReference>
<dbReference type="GO" id="GO:0005524">
    <property type="term" value="F:ATP binding"/>
    <property type="evidence" value="ECO:0007669"/>
    <property type="project" value="UniProtKB-KW"/>
</dbReference>
<protein>
    <recommendedName>
        <fullName evidence="3">Replication-associated recombination protein A</fullName>
    </recommendedName>
</protein>
<gene>
    <name evidence="8" type="ORF">KC571_04395</name>
</gene>
<dbReference type="PANTHER" id="PTHR13779:SF7">
    <property type="entry name" value="ATPASE WRNIP1"/>
    <property type="match status" value="1"/>
</dbReference>
<evidence type="ECO:0000313" key="9">
    <source>
        <dbReference type="Proteomes" id="UP000701698"/>
    </source>
</evidence>
<dbReference type="GO" id="GO:0017116">
    <property type="term" value="F:single-stranded DNA helicase activity"/>
    <property type="evidence" value="ECO:0007669"/>
    <property type="project" value="TreeGrafter"/>
</dbReference>
<dbReference type="InterPro" id="IPR008921">
    <property type="entry name" value="DNA_pol3_clamp-load_cplx_C"/>
</dbReference>
<evidence type="ECO:0000256" key="6">
    <source>
        <dbReference type="ARBA" id="ARBA00022840"/>
    </source>
</evidence>
<comment type="caution">
    <text evidence="8">The sequence shown here is derived from an EMBL/GenBank/DDBJ whole genome shotgun (WGS) entry which is preliminary data.</text>
</comment>
<dbReference type="Pfam" id="PF00004">
    <property type="entry name" value="AAA"/>
    <property type="match status" value="1"/>
</dbReference>
<comment type="function">
    <text evidence="1">DNA-dependent ATPase that plays important roles in cellular responses to stalled DNA replication processes.</text>
</comment>
<organism evidence="8 9">
    <name type="scientific">candidate division WWE3 bacterium</name>
    <dbReference type="NCBI Taxonomy" id="2053526"/>
    <lineage>
        <taxon>Bacteria</taxon>
        <taxon>Katanobacteria</taxon>
    </lineage>
</organism>
<dbReference type="InterPro" id="IPR032423">
    <property type="entry name" value="AAA_assoc_2"/>
</dbReference>